<name>A0ABT1X757_9PROT</name>
<accession>A0ABT1X757</accession>
<proteinExistence type="predicted"/>
<evidence type="ECO:0000313" key="1">
    <source>
        <dbReference type="EMBL" id="MCR0983939.1"/>
    </source>
</evidence>
<dbReference type="NCBIfam" id="TIGR03293">
    <property type="entry name" value="PhnG_redo"/>
    <property type="match status" value="1"/>
</dbReference>
<evidence type="ECO:0000313" key="2">
    <source>
        <dbReference type="Proteomes" id="UP001524642"/>
    </source>
</evidence>
<gene>
    <name evidence="1" type="primary">phnG</name>
    <name evidence="1" type="ORF">NRP21_17945</name>
</gene>
<dbReference type="EMBL" id="JANJOU010000017">
    <property type="protein sequence ID" value="MCR0983939.1"/>
    <property type="molecule type" value="Genomic_DNA"/>
</dbReference>
<organism evidence="1 2">
    <name type="scientific">Roseomonas populi</name>
    <dbReference type="NCBI Taxonomy" id="3121582"/>
    <lineage>
        <taxon>Bacteria</taxon>
        <taxon>Pseudomonadati</taxon>
        <taxon>Pseudomonadota</taxon>
        <taxon>Alphaproteobacteria</taxon>
        <taxon>Acetobacterales</taxon>
        <taxon>Roseomonadaceae</taxon>
        <taxon>Roseomonas</taxon>
    </lineage>
</organism>
<dbReference type="Pfam" id="PF06754">
    <property type="entry name" value="PhnG"/>
    <property type="match status" value="1"/>
</dbReference>
<dbReference type="InterPro" id="IPR009609">
    <property type="entry name" value="Phosphonate_metab_PhnG"/>
</dbReference>
<dbReference type="RefSeq" id="WP_257717602.1">
    <property type="nucleotide sequence ID" value="NZ_JANJOU010000017.1"/>
</dbReference>
<keyword evidence="1" id="KW-0456">Lyase</keyword>
<dbReference type="Proteomes" id="UP001524642">
    <property type="component" value="Unassembled WGS sequence"/>
</dbReference>
<sequence length="155" mass="16614">MEGTQERQRADDAERRRWMGILARSNAAAIEARLAEAPALPSHTRLRGPETGLVMVRGRAGGDGAPFNLGEMTVTRCAVRLADGTVGHAYQAGRDARAAELAAALDAALQDPARRPALMASVVEPLAAAQTEAREREARRAAATRVRFLAMETTR</sequence>
<protein>
    <submittedName>
        <fullName evidence="1">Phosphonate C-P lyase system protein PhnG</fullName>
    </submittedName>
</protein>
<dbReference type="GO" id="GO:0016829">
    <property type="term" value="F:lyase activity"/>
    <property type="evidence" value="ECO:0007669"/>
    <property type="project" value="UniProtKB-KW"/>
</dbReference>
<keyword evidence="2" id="KW-1185">Reference proteome</keyword>
<reference evidence="1 2" key="1">
    <citation type="submission" date="2022-06" db="EMBL/GenBank/DDBJ databases">
        <title>Roseomonas CN29.</title>
        <authorList>
            <person name="Cheng Y."/>
            <person name="He X."/>
        </authorList>
    </citation>
    <scope>NUCLEOTIDE SEQUENCE [LARGE SCALE GENOMIC DNA]</scope>
    <source>
        <strain evidence="1 2">CN29</strain>
    </source>
</reference>
<comment type="caution">
    <text evidence="1">The sequence shown here is derived from an EMBL/GenBank/DDBJ whole genome shotgun (WGS) entry which is preliminary data.</text>
</comment>